<feature type="transmembrane region" description="Helical" evidence="1">
    <location>
        <begin position="322"/>
        <end position="343"/>
    </location>
</feature>
<feature type="transmembrane region" description="Helical" evidence="1">
    <location>
        <begin position="363"/>
        <end position="381"/>
    </location>
</feature>
<organism evidence="3 4">
    <name type="scientific">Ohtaekwangia koreensis</name>
    <dbReference type="NCBI Taxonomy" id="688867"/>
    <lineage>
        <taxon>Bacteria</taxon>
        <taxon>Pseudomonadati</taxon>
        <taxon>Bacteroidota</taxon>
        <taxon>Cytophagia</taxon>
        <taxon>Cytophagales</taxon>
        <taxon>Fulvivirgaceae</taxon>
        <taxon>Ohtaekwangia</taxon>
    </lineage>
</organism>
<feature type="transmembrane region" description="Helical" evidence="1">
    <location>
        <begin position="525"/>
        <end position="545"/>
    </location>
</feature>
<keyword evidence="1" id="KW-0472">Membrane</keyword>
<keyword evidence="1" id="KW-1133">Transmembrane helix</keyword>
<keyword evidence="4" id="KW-1185">Reference proteome</keyword>
<feature type="transmembrane region" description="Helical" evidence="1">
    <location>
        <begin position="20"/>
        <end position="38"/>
    </location>
</feature>
<gene>
    <name evidence="3" type="ORF">SAMN05660236_1573</name>
</gene>
<accession>A0A1T5JXK0</accession>
<evidence type="ECO:0000313" key="3">
    <source>
        <dbReference type="EMBL" id="SKC55928.1"/>
    </source>
</evidence>
<dbReference type="GO" id="GO:0008270">
    <property type="term" value="F:zinc ion binding"/>
    <property type="evidence" value="ECO:0007669"/>
    <property type="project" value="InterPro"/>
</dbReference>
<feature type="domain" description="Peptidase M1 membrane alanine aminopeptidase" evidence="2">
    <location>
        <begin position="877"/>
        <end position="1056"/>
    </location>
</feature>
<evidence type="ECO:0000259" key="2">
    <source>
        <dbReference type="Pfam" id="PF01433"/>
    </source>
</evidence>
<sequence length="1208" mass="139665">MFWKIFLFEVRYRFKRPATYAYFFVLFLFAFVSGIYGNSPASEKVFVNSAYAIGYFMIILSIFETLIASAVMGVPVYRDIEYRTKDYFFTYPITEKSYLLGRFLGSFVILIFISFGYHVGAWLGGPLGVLTGEVEPERFGPFILYHYIYNTLVLNIPNLFFTGTVFFALVALTRKIVVTYVGSVILFIGYLLANALTQDLDNKDLVDILDPYALTTYINATKYWTPSEQNVTLIPLEGNFLWNRILWIGISLLLFAFTFFRFSFRSMLEISSGKIKNEEAVERKGRSLSDLPIVQKVYSQSVYLRKLFRLGLLEFNNIIKDFYFIAILLAGVLFLFLDGWFGSPTFGTPSLPLTYYMLEVKDYNYIIFVFIIIIFYTGEVVHRDKSVNYANIADALPIPNWVVYGSKFLSLVLISFVLVNLVLVCGIFNQVIKGYFNFEFGMYFTDLYLIEFPEYLQLAMLAFLVHILINNKFIGHVVSIGIWVALFGLRNFAELNYNLFFYSYIPEYRISDMNGFGHFLKSITWFNVYWLSLGSIFLVIGNLFWNRGAETSFSTRWQLVKERFNGFPAAALTFFTILWIGSGIFIYYNVSILNVYRTAKEGKKIGADFEKSYKKFEFTVQPKVTDVKVNIDIFPEDRTTKSSGIFTIVNKSKQPIDSLIMNVGSPIDHTTIENLTLDGDDLKLILEDEVNRFYIYKMPRTMQPGDTMKMEITMDARYKGFPNSGLGRQIVYNGTFFDLSIFPSFGYPGDPLNSDKDRKKYGLPKKDYTLPPQTDPHGLSNLLFNDDADYVTFEATLSTDADQIAVAPGYLQKEWMKDGRKYYHYKMEGEMDLFFNISSARYAIHRDIWKGKHGEVVNIEIFHHPSHTYNIERYVKSVKASLDYYADNFKPYQYKQMRILEFPRYAGFAQSFPNTVPYTESFGWVADNSDPDDTDYTFYVTAHEVAHQWWGHQVTPSATRGANQISESMAEYSSLMVLQHEYGVDCMQNRLKYSLDRYLRGRAGEDKFEETLLENDSRSYVWYEKGSLVLYSLQDLLGEARLNSAFKKFIDTAAFRQQPPFATSREWYSYIQEATPDSLKYFIEDSFEKIALYENRITKAIAEPLKDNQYKVTMTVQTRKLYYDGLGKETGKGTGKDLIDIGIFTEDGKNDKGMVKKVPLYLKKHWLGEGEHIIELVVQGKPVKAGIDPYNKLIDRIPDDNMKTVEEK</sequence>
<feature type="transmembrane region" description="Helical" evidence="1">
    <location>
        <begin position="50"/>
        <end position="77"/>
    </location>
</feature>
<feature type="transmembrane region" description="Helical" evidence="1">
    <location>
        <begin position="177"/>
        <end position="196"/>
    </location>
</feature>
<evidence type="ECO:0000313" key="4">
    <source>
        <dbReference type="Proteomes" id="UP000190961"/>
    </source>
</evidence>
<name>A0A1T5JXK0_9BACT</name>
<dbReference type="GO" id="GO:0008237">
    <property type="term" value="F:metallopeptidase activity"/>
    <property type="evidence" value="ECO:0007669"/>
    <property type="project" value="InterPro"/>
</dbReference>
<dbReference type="EMBL" id="FUZU01000001">
    <property type="protein sequence ID" value="SKC55928.1"/>
    <property type="molecule type" value="Genomic_DNA"/>
</dbReference>
<dbReference type="Gene3D" id="1.10.390.10">
    <property type="entry name" value="Neutral Protease Domain 2"/>
    <property type="match status" value="1"/>
</dbReference>
<dbReference type="Pfam" id="PF01433">
    <property type="entry name" value="Peptidase_M1"/>
    <property type="match status" value="1"/>
</dbReference>
<dbReference type="Proteomes" id="UP000190961">
    <property type="component" value="Unassembled WGS sequence"/>
</dbReference>
<dbReference type="RefSeq" id="WP_079686105.1">
    <property type="nucleotide sequence ID" value="NZ_FUZU01000001.1"/>
</dbReference>
<proteinExistence type="predicted"/>
<dbReference type="InterPro" id="IPR014782">
    <property type="entry name" value="Peptidase_M1_dom"/>
</dbReference>
<feature type="transmembrane region" description="Helical" evidence="1">
    <location>
        <begin position="98"/>
        <end position="123"/>
    </location>
</feature>
<dbReference type="STRING" id="688867.SAMN05660236_1573"/>
<dbReference type="OrthoDB" id="100605at2"/>
<protein>
    <submittedName>
        <fullName evidence="3">ABC-2 family transporter protein</fullName>
    </submittedName>
</protein>
<dbReference type="AlphaFoldDB" id="A0A1T5JXK0"/>
<dbReference type="SUPFAM" id="SSF55486">
    <property type="entry name" value="Metalloproteases ('zincins'), catalytic domain"/>
    <property type="match status" value="1"/>
</dbReference>
<feature type="transmembrane region" description="Helical" evidence="1">
    <location>
        <begin position="566"/>
        <end position="588"/>
    </location>
</feature>
<feature type="transmembrane region" description="Helical" evidence="1">
    <location>
        <begin position="452"/>
        <end position="469"/>
    </location>
</feature>
<keyword evidence="1" id="KW-0812">Transmembrane</keyword>
<reference evidence="3 4" key="1">
    <citation type="submission" date="2017-02" db="EMBL/GenBank/DDBJ databases">
        <authorList>
            <person name="Peterson S.W."/>
        </authorList>
    </citation>
    <scope>NUCLEOTIDE SEQUENCE [LARGE SCALE GENOMIC DNA]</scope>
    <source>
        <strain evidence="3 4">DSM 25262</strain>
    </source>
</reference>
<evidence type="ECO:0000256" key="1">
    <source>
        <dbReference type="SAM" id="Phobius"/>
    </source>
</evidence>
<dbReference type="InterPro" id="IPR027268">
    <property type="entry name" value="Peptidase_M4/M1_CTD_sf"/>
</dbReference>
<feature type="transmembrane region" description="Helical" evidence="1">
    <location>
        <begin position="245"/>
        <end position="264"/>
    </location>
</feature>
<feature type="transmembrane region" description="Helical" evidence="1">
    <location>
        <begin position="143"/>
        <end position="170"/>
    </location>
</feature>
<feature type="transmembrane region" description="Helical" evidence="1">
    <location>
        <begin position="481"/>
        <end position="505"/>
    </location>
</feature>
<feature type="transmembrane region" description="Helical" evidence="1">
    <location>
        <begin position="408"/>
        <end position="432"/>
    </location>
</feature>